<name>A0ABP8KE74_9BACT</name>
<comment type="caution">
    <text evidence="1">The sequence shown here is derived from an EMBL/GenBank/DDBJ whole genome shotgun (WGS) entry which is preliminary data.</text>
</comment>
<keyword evidence="2" id="KW-1185">Reference proteome</keyword>
<proteinExistence type="predicted"/>
<dbReference type="Proteomes" id="UP001500936">
    <property type="component" value="Unassembled WGS sequence"/>
</dbReference>
<sequence>MDTSEQEAFFVRKSGPFDNLALLKLWTESTPRAIYPTRKIGTLNEG</sequence>
<organism evidence="1 2">
    <name type="scientific">Nibrella viscosa</name>
    <dbReference type="NCBI Taxonomy" id="1084524"/>
    <lineage>
        <taxon>Bacteria</taxon>
        <taxon>Pseudomonadati</taxon>
        <taxon>Bacteroidota</taxon>
        <taxon>Cytophagia</taxon>
        <taxon>Cytophagales</taxon>
        <taxon>Spirosomataceae</taxon>
        <taxon>Nibrella</taxon>
    </lineage>
</organism>
<gene>
    <name evidence="1" type="ORF">GCM10023187_22470</name>
</gene>
<evidence type="ECO:0000313" key="1">
    <source>
        <dbReference type="EMBL" id="GAA4404751.1"/>
    </source>
</evidence>
<protein>
    <submittedName>
        <fullName evidence="1">Uncharacterized protein</fullName>
    </submittedName>
</protein>
<reference evidence="2" key="1">
    <citation type="journal article" date="2019" name="Int. J. Syst. Evol. Microbiol.">
        <title>The Global Catalogue of Microorganisms (GCM) 10K type strain sequencing project: providing services to taxonomists for standard genome sequencing and annotation.</title>
        <authorList>
            <consortium name="The Broad Institute Genomics Platform"/>
            <consortium name="The Broad Institute Genome Sequencing Center for Infectious Disease"/>
            <person name="Wu L."/>
            <person name="Ma J."/>
        </authorList>
    </citation>
    <scope>NUCLEOTIDE SEQUENCE [LARGE SCALE GENOMIC DNA]</scope>
    <source>
        <strain evidence="2">JCM 17925</strain>
    </source>
</reference>
<accession>A0ABP8KE74</accession>
<dbReference type="RefSeq" id="WP_345267030.1">
    <property type="nucleotide sequence ID" value="NZ_BAABHB010000003.1"/>
</dbReference>
<evidence type="ECO:0000313" key="2">
    <source>
        <dbReference type="Proteomes" id="UP001500936"/>
    </source>
</evidence>
<dbReference type="EMBL" id="BAABHB010000003">
    <property type="protein sequence ID" value="GAA4404751.1"/>
    <property type="molecule type" value="Genomic_DNA"/>
</dbReference>